<keyword evidence="7" id="KW-0687">Ribonucleoprotein</keyword>
<keyword evidence="2" id="KW-0150">Chloroplast</keyword>
<dbReference type="InterPro" id="IPR012677">
    <property type="entry name" value="Nucleotide-bd_a/b_plait_sf"/>
</dbReference>
<accession>A0A9N7NUS0</accession>
<sequence length="291" mass="31754">MAASALSLTLTPKTLSIRRFYPSSAALLTQCSLKPLPKLVLALSPTKGHSNLNFTFVPKVSLTSQLMEEGEEDEAFDLSGLGPDEPSFPPEQKLYVGNVPFSVGSDTLAGLFQQVGSVEMVEVIFDKNSGRSRGFGFVTMSSIKEAEAAVQQLNGYELECRALKVNSGPPPKRENSPPRAFGSRGSAHSNDLNTLFVTNLSWGIDNITLENFFSKQGRVKNARVICDRESGRSKGFGFVTYHSPEEVNRAIAALDGADLNGRSIRVMIAEARSVRMRYDIRDGMVQDQSKP</sequence>
<evidence type="ECO:0000256" key="3">
    <source>
        <dbReference type="ARBA" id="ARBA00022640"/>
    </source>
</evidence>
<dbReference type="CDD" id="cd21608">
    <property type="entry name" value="RRM2_NsCP33_like"/>
    <property type="match status" value="1"/>
</dbReference>
<evidence type="ECO:0000256" key="4">
    <source>
        <dbReference type="ARBA" id="ARBA00022664"/>
    </source>
</evidence>
<dbReference type="PANTHER" id="PTHR48025:SF1">
    <property type="entry name" value="RRM DOMAIN-CONTAINING PROTEIN"/>
    <property type="match status" value="1"/>
</dbReference>
<dbReference type="InterPro" id="IPR000504">
    <property type="entry name" value="RRM_dom"/>
</dbReference>
<evidence type="ECO:0000256" key="1">
    <source>
        <dbReference type="ARBA" id="ARBA00004229"/>
    </source>
</evidence>
<comment type="subcellular location">
    <subcellularLocation>
        <location evidence="1">Plastid</location>
        <location evidence="1">Chloroplast</location>
    </subcellularLocation>
</comment>
<feature type="region of interest" description="Disordered" evidence="9">
    <location>
        <begin position="165"/>
        <end position="186"/>
    </location>
</feature>
<dbReference type="PANTHER" id="PTHR48025">
    <property type="entry name" value="OS02G0815200 PROTEIN"/>
    <property type="match status" value="1"/>
</dbReference>
<keyword evidence="5" id="KW-0677">Repeat</keyword>
<evidence type="ECO:0000256" key="7">
    <source>
        <dbReference type="ARBA" id="ARBA00023274"/>
    </source>
</evidence>
<dbReference type="InterPro" id="IPR050502">
    <property type="entry name" value="Euk_RNA-bind_prot"/>
</dbReference>
<evidence type="ECO:0000313" key="12">
    <source>
        <dbReference type="Proteomes" id="UP001153555"/>
    </source>
</evidence>
<name>A0A9N7NUS0_STRHE</name>
<evidence type="ECO:0000313" key="11">
    <source>
        <dbReference type="EMBL" id="CAA0836515.1"/>
    </source>
</evidence>
<dbReference type="SUPFAM" id="SSF54928">
    <property type="entry name" value="RNA-binding domain, RBD"/>
    <property type="match status" value="2"/>
</dbReference>
<protein>
    <submittedName>
        <fullName evidence="11">RNA-binding protein CP29B- chloroplastic</fullName>
    </submittedName>
</protein>
<dbReference type="EMBL" id="CACSLK010030184">
    <property type="protein sequence ID" value="CAA0836515.1"/>
    <property type="molecule type" value="Genomic_DNA"/>
</dbReference>
<keyword evidence="12" id="KW-1185">Reference proteome</keyword>
<organism evidence="11 12">
    <name type="scientific">Striga hermonthica</name>
    <name type="common">Purple witchweed</name>
    <name type="synonym">Buchnera hermonthica</name>
    <dbReference type="NCBI Taxonomy" id="68872"/>
    <lineage>
        <taxon>Eukaryota</taxon>
        <taxon>Viridiplantae</taxon>
        <taxon>Streptophyta</taxon>
        <taxon>Embryophyta</taxon>
        <taxon>Tracheophyta</taxon>
        <taxon>Spermatophyta</taxon>
        <taxon>Magnoliopsida</taxon>
        <taxon>eudicotyledons</taxon>
        <taxon>Gunneridae</taxon>
        <taxon>Pentapetalae</taxon>
        <taxon>asterids</taxon>
        <taxon>lamiids</taxon>
        <taxon>Lamiales</taxon>
        <taxon>Orobanchaceae</taxon>
        <taxon>Buchnereae</taxon>
        <taxon>Striga</taxon>
    </lineage>
</organism>
<reference evidence="11" key="1">
    <citation type="submission" date="2019-12" db="EMBL/GenBank/DDBJ databases">
        <authorList>
            <person name="Scholes J."/>
        </authorList>
    </citation>
    <scope>NUCLEOTIDE SEQUENCE</scope>
</reference>
<dbReference type="InterPro" id="IPR048289">
    <property type="entry name" value="RRM2_NsCP33-like"/>
</dbReference>
<gene>
    <name evidence="11" type="ORF">SHERM_03597</name>
</gene>
<keyword evidence="6 8" id="KW-0694">RNA-binding</keyword>
<dbReference type="Pfam" id="PF00076">
    <property type="entry name" value="RRM_1"/>
    <property type="match status" value="2"/>
</dbReference>
<dbReference type="Proteomes" id="UP001153555">
    <property type="component" value="Unassembled WGS sequence"/>
</dbReference>
<feature type="domain" description="RRM" evidence="10">
    <location>
        <begin position="193"/>
        <end position="271"/>
    </location>
</feature>
<dbReference type="AlphaFoldDB" id="A0A9N7NUS0"/>
<evidence type="ECO:0000256" key="5">
    <source>
        <dbReference type="ARBA" id="ARBA00022737"/>
    </source>
</evidence>
<evidence type="ECO:0000256" key="6">
    <source>
        <dbReference type="ARBA" id="ARBA00022884"/>
    </source>
</evidence>
<dbReference type="GO" id="GO:1990904">
    <property type="term" value="C:ribonucleoprotein complex"/>
    <property type="evidence" value="ECO:0007669"/>
    <property type="project" value="UniProtKB-KW"/>
</dbReference>
<dbReference type="GO" id="GO:0003729">
    <property type="term" value="F:mRNA binding"/>
    <property type="evidence" value="ECO:0007669"/>
    <property type="project" value="TreeGrafter"/>
</dbReference>
<dbReference type="GO" id="GO:0006397">
    <property type="term" value="P:mRNA processing"/>
    <property type="evidence" value="ECO:0007669"/>
    <property type="project" value="UniProtKB-KW"/>
</dbReference>
<evidence type="ECO:0000256" key="9">
    <source>
        <dbReference type="SAM" id="MobiDB-lite"/>
    </source>
</evidence>
<dbReference type="InterPro" id="IPR035979">
    <property type="entry name" value="RBD_domain_sf"/>
</dbReference>
<feature type="domain" description="RRM" evidence="10">
    <location>
        <begin position="92"/>
        <end position="170"/>
    </location>
</feature>
<keyword evidence="3" id="KW-0934">Plastid</keyword>
<evidence type="ECO:0000256" key="8">
    <source>
        <dbReference type="PROSITE-ProRule" id="PRU00176"/>
    </source>
</evidence>
<evidence type="ECO:0000259" key="10">
    <source>
        <dbReference type="PROSITE" id="PS50102"/>
    </source>
</evidence>
<dbReference type="PROSITE" id="PS50102">
    <property type="entry name" value="RRM"/>
    <property type="match status" value="2"/>
</dbReference>
<dbReference type="OrthoDB" id="439808at2759"/>
<proteinExistence type="predicted"/>
<dbReference type="GO" id="GO:0009535">
    <property type="term" value="C:chloroplast thylakoid membrane"/>
    <property type="evidence" value="ECO:0007669"/>
    <property type="project" value="TreeGrafter"/>
</dbReference>
<dbReference type="GO" id="GO:1901259">
    <property type="term" value="P:chloroplast rRNA processing"/>
    <property type="evidence" value="ECO:0007669"/>
    <property type="project" value="TreeGrafter"/>
</dbReference>
<dbReference type="SMART" id="SM00360">
    <property type="entry name" value="RRM"/>
    <property type="match status" value="2"/>
</dbReference>
<evidence type="ECO:0000256" key="2">
    <source>
        <dbReference type="ARBA" id="ARBA00022528"/>
    </source>
</evidence>
<comment type="caution">
    <text evidence="11">The sequence shown here is derived from an EMBL/GenBank/DDBJ whole genome shotgun (WGS) entry which is preliminary data.</text>
</comment>
<keyword evidence="4" id="KW-0507">mRNA processing</keyword>
<dbReference type="Gene3D" id="3.30.70.330">
    <property type="match status" value="2"/>
</dbReference>